<dbReference type="KEGG" id="mtt:Ftrac_0253"/>
<evidence type="ECO:0000256" key="1">
    <source>
        <dbReference type="SAM" id="Phobius"/>
    </source>
</evidence>
<keyword evidence="1" id="KW-0472">Membrane</keyword>
<sequence length="251" mass="30047">MRDIAHILESEFRKNNLQERIFDNKFRRRWLNPFITLWMISLLPSFLIPILDKNSFILLIYTLIWFLFGLIFFYLKINPHAKNKLPEISNHQVQPNNKFFRHWANESYEEYQLKKSYEVIKKTTLSSDSQLNTDLLQEYSEYFDKKAGQKILTEMAKYIGGLILLFLIPFWNQFLAALYRLENGEKILEASNLGFKILLIIIVIILAILPIRLLFDQVEESKDERYRRISKKLITIRWNLLIENSAKNHSE</sequence>
<dbReference type="EMBL" id="CP002349">
    <property type="protein sequence ID" value="ADR20263.1"/>
    <property type="molecule type" value="Genomic_DNA"/>
</dbReference>
<gene>
    <name evidence="2" type="ordered locus">Ftrac_0253</name>
</gene>
<dbReference type="AlphaFoldDB" id="E4TLX2"/>
<feature type="transmembrane region" description="Helical" evidence="1">
    <location>
        <begin position="193"/>
        <end position="215"/>
    </location>
</feature>
<dbReference type="HOGENOM" id="CLU_1106128_0_0_10"/>
<name>E4TLX2_MARTH</name>
<dbReference type="Proteomes" id="UP000008720">
    <property type="component" value="Chromosome"/>
</dbReference>
<keyword evidence="3" id="KW-1185">Reference proteome</keyword>
<feature type="transmembrane region" description="Helical" evidence="1">
    <location>
        <begin position="30"/>
        <end position="50"/>
    </location>
</feature>
<keyword evidence="1" id="KW-0812">Transmembrane</keyword>
<evidence type="ECO:0000313" key="2">
    <source>
        <dbReference type="EMBL" id="ADR20263.1"/>
    </source>
</evidence>
<keyword evidence="1" id="KW-1133">Transmembrane helix</keyword>
<evidence type="ECO:0000313" key="3">
    <source>
        <dbReference type="Proteomes" id="UP000008720"/>
    </source>
</evidence>
<dbReference type="RefSeq" id="WP_013452414.1">
    <property type="nucleotide sequence ID" value="NC_014759.1"/>
</dbReference>
<organism evidence="2 3">
    <name type="scientific">Marivirga tractuosa (strain ATCC 23168 / DSM 4126 / NBRC 15989 / NCIMB 1408 / VKM B-1430 / H-43)</name>
    <name type="common">Microscilla tractuosa</name>
    <name type="synonym">Flexibacter tractuosus</name>
    <dbReference type="NCBI Taxonomy" id="643867"/>
    <lineage>
        <taxon>Bacteria</taxon>
        <taxon>Pseudomonadati</taxon>
        <taxon>Bacteroidota</taxon>
        <taxon>Cytophagia</taxon>
        <taxon>Cytophagales</taxon>
        <taxon>Marivirgaceae</taxon>
        <taxon>Marivirga</taxon>
    </lineage>
</organism>
<feature type="transmembrane region" description="Helical" evidence="1">
    <location>
        <begin position="158"/>
        <end position="181"/>
    </location>
</feature>
<protein>
    <submittedName>
        <fullName evidence="2">Uncharacterized protein</fullName>
    </submittedName>
</protein>
<reference evidence="2 3" key="1">
    <citation type="journal article" date="2011" name="Stand. Genomic Sci.">
        <title>Complete genome sequence of Marivirga tractuosa type strain (H-43).</title>
        <authorList>
            <person name="Pagani I."/>
            <person name="Chertkov O."/>
            <person name="Lapidus A."/>
            <person name="Lucas S."/>
            <person name="Del Rio T.G."/>
            <person name="Tice H."/>
            <person name="Copeland A."/>
            <person name="Cheng J.F."/>
            <person name="Nolan M."/>
            <person name="Saunders E."/>
            <person name="Pitluck S."/>
            <person name="Held B."/>
            <person name="Goodwin L."/>
            <person name="Liolios K."/>
            <person name="Ovchinikova G."/>
            <person name="Ivanova N."/>
            <person name="Mavromatis K."/>
            <person name="Pati A."/>
            <person name="Chen A."/>
            <person name="Palaniappan K."/>
            <person name="Land M."/>
            <person name="Hauser L."/>
            <person name="Jeffries C.D."/>
            <person name="Detter J.C."/>
            <person name="Han C."/>
            <person name="Tapia R."/>
            <person name="Ngatchou-Djao O.D."/>
            <person name="Rohde M."/>
            <person name="Goker M."/>
            <person name="Spring S."/>
            <person name="Sikorski J."/>
            <person name="Woyke T."/>
            <person name="Bristow J."/>
            <person name="Eisen J.A."/>
            <person name="Markowitz V."/>
            <person name="Hugenholtz P."/>
            <person name="Klenk H.P."/>
            <person name="Kyrpides N.C."/>
        </authorList>
    </citation>
    <scope>NUCLEOTIDE SEQUENCE [LARGE SCALE GENOMIC DNA]</scope>
    <source>
        <strain evidence="3">ATCC 23168 / DSM 4126 / NBRC 15989 / NCIMB 1408 / VKM B-1430 / H-43</strain>
    </source>
</reference>
<proteinExistence type="predicted"/>
<feature type="transmembrane region" description="Helical" evidence="1">
    <location>
        <begin position="56"/>
        <end position="75"/>
    </location>
</feature>
<accession>E4TLX2</accession>